<evidence type="ECO:0000256" key="4">
    <source>
        <dbReference type="ARBA" id="ARBA00022989"/>
    </source>
</evidence>
<dbReference type="Proteomes" id="UP000199387">
    <property type="component" value="Unassembled WGS sequence"/>
</dbReference>
<evidence type="ECO:0000256" key="5">
    <source>
        <dbReference type="ARBA" id="ARBA00023136"/>
    </source>
</evidence>
<dbReference type="InterPro" id="IPR001204">
    <property type="entry name" value="Phos_transporter"/>
</dbReference>
<dbReference type="Pfam" id="PF01384">
    <property type="entry name" value="PHO4"/>
    <property type="match status" value="1"/>
</dbReference>
<dbReference type="STRING" id="1236220.SAMN04488112_11030"/>
<keyword evidence="4 6" id="KW-1133">Transmembrane helix</keyword>
<evidence type="ECO:0000256" key="3">
    <source>
        <dbReference type="ARBA" id="ARBA00022692"/>
    </source>
</evidence>
<feature type="transmembrane region" description="Helical" evidence="6">
    <location>
        <begin position="126"/>
        <end position="148"/>
    </location>
</feature>
<dbReference type="GO" id="GO:0016020">
    <property type="term" value="C:membrane"/>
    <property type="evidence" value="ECO:0007669"/>
    <property type="project" value="UniProtKB-SubCell"/>
</dbReference>
<sequence>MTAIVTGFVVAFFFAVNIGASGAAAAMGVAYGAGAVRRRQAALWISGAGVFAGAALGGGEVVRTIGSGIVPEWIMTVQLAVLILAAACSSLFIANRLGIPLSTSEVTVGSVVGAGVALQKVYWSHLAGIIAFWLLVPLTAFLLAFVTGKAVIAAEHRFPAIRKGNRSRWLALLLVGTGFLEAFAAGMNNVANAVGPLVGAGLLTVSEGILYGGFFVALGSILLGGRVLETNGKRITNLSMVEGSAVSGTGAMLVAGASLIGIPVPLTQVTTSAIIGVGTARKGFSLWQQNVVKQLLQVWVVSPVFSLVIAYGLVEGLVRGDFYSVIAVTSVFLATLGSISLIQTVRREKRSLHEHGGGI</sequence>
<evidence type="ECO:0000256" key="2">
    <source>
        <dbReference type="ARBA" id="ARBA00022448"/>
    </source>
</evidence>
<proteinExistence type="predicted"/>
<feature type="transmembrane region" description="Helical" evidence="6">
    <location>
        <begin position="320"/>
        <end position="342"/>
    </location>
</feature>
<keyword evidence="5 6" id="KW-0472">Membrane</keyword>
<dbReference type="EMBL" id="FMZA01000010">
    <property type="protein sequence ID" value="SDC56032.1"/>
    <property type="molecule type" value="Genomic_DNA"/>
</dbReference>
<feature type="transmembrane region" description="Helical" evidence="6">
    <location>
        <begin position="42"/>
        <end position="62"/>
    </location>
</feature>
<evidence type="ECO:0000313" key="7">
    <source>
        <dbReference type="EMBL" id="SDC56032.1"/>
    </source>
</evidence>
<dbReference type="PANTHER" id="PTHR11101">
    <property type="entry name" value="PHOSPHATE TRANSPORTER"/>
    <property type="match status" value="1"/>
</dbReference>
<feature type="transmembrane region" description="Helical" evidence="6">
    <location>
        <begin position="208"/>
        <end position="228"/>
    </location>
</feature>
<evidence type="ECO:0000256" key="1">
    <source>
        <dbReference type="ARBA" id="ARBA00004141"/>
    </source>
</evidence>
<organism evidence="7 8">
    <name type="scientific">Melghirimyces thermohalophilus</name>
    <dbReference type="NCBI Taxonomy" id="1236220"/>
    <lineage>
        <taxon>Bacteria</taxon>
        <taxon>Bacillati</taxon>
        <taxon>Bacillota</taxon>
        <taxon>Bacilli</taxon>
        <taxon>Bacillales</taxon>
        <taxon>Thermoactinomycetaceae</taxon>
        <taxon>Melghirimyces</taxon>
    </lineage>
</organism>
<feature type="transmembrane region" description="Helical" evidence="6">
    <location>
        <begin position="240"/>
        <end position="260"/>
    </location>
</feature>
<dbReference type="AlphaFoldDB" id="A0A1G6MKH9"/>
<comment type="subcellular location">
    <subcellularLocation>
        <location evidence="1">Membrane</location>
        <topology evidence="1">Multi-pass membrane protein</topology>
    </subcellularLocation>
</comment>
<keyword evidence="2" id="KW-0813">Transport</keyword>
<evidence type="ECO:0000313" key="8">
    <source>
        <dbReference type="Proteomes" id="UP000199387"/>
    </source>
</evidence>
<dbReference type="PANTHER" id="PTHR11101:SF80">
    <property type="entry name" value="PHOSPHATE TRANSPORTER"/>
    <property type="match status" value="1"/>
</dbReference>
<feature type="transmembrane region" description="Helical" evidence="6">
    <location>
        <begin position="74"/>
        <end position="94"/>
    </location>
</feature>
<dbReference type="OrthoDB" id="19855at2"/>
<reference evidence="7 8" key="1">
    <citation type="submission" date="2016-10" db="EMBL/GenBank/DDBJ databases">
        <authorList>
            <person name="de Groot N.N."/>
        </authorList>
    </citation>
    <scope>NUCLEOTIDE SEQUENCE [LARGE SCALE GENOMIC DNA]</scope>
    <source>
        <strain evidence="7 8">DSM 45514</strain>
    </source>
</reference>
<evidence type="ECO:0000256" key="6">
    <source>
        <dbReference type="SAM" id="Phobius"/>
    </source>
</evidence>
<dbReference type="GO" id="GO:0005315">
    <property type="term" value="F:phosphate transmembrane transporter activity"/>
    <property type="evidence" value="ECO:0007669"/>
    <property type="project" value="InterPro"/>
</dbReference>
<dbReference type="RefSeq" id="WP_091569846.1">
    <property type="nucleotide sequence ID" value="NZ_FMZA01000010.1"/>
</dbReference>
<gene>
    <name evidence="7" type="ORF">SAMN04488112_11030</name>
</gene>
<dbReference type="GO" id="GO:0035435">
    <property type="term" value="P:phosphate ion transmembrane transport"/>
    <property type="evidence" value="ECO:0007669"/>
    <property type="project" value="TreeGrafter"/>
</dbReference>
<keyword evidence="3 6" id="KW-0812">Transmembrane</keyword>
<feature type="transmembrane region" description="Helical" evidence="6">
    <location>
        <begin position="169"/>
        <end position="188"/>
    </location>
</feature>
<protein>
    <submittedName>
        <fullName evidence="7">Sulfate permease</fullName>
    </submittedName>
</protein>
<keyword evidence="8" id="KW-1185">Reference proteome</keyword>
<feature type="transmembrane region" description="Helical" evidence="6">
    <location>
        <begin position="296"/>
        <end position="314"/>
    </location>
</feature>
<name>A0A1G6MKH9_9BACL</name>
<accession>A0A1G6MKH9</accession>